<dbReference type="Pfam" id="PF25597">
    <property type="entry name" value="SH3_retrovirus"/>
    <property type="match status" value="1"/>
</dbReference>
<feature type="domain" description="Retroviral polymerase SH3-like" evidence="1">
    <location>
        <begin position="55"/>
        <end position="110"/>
    </location>
</feature>
<dbReference type="InterPro" id="IPR039537">
    <property type="entry name" value="Retrotran_Ty1/copia-like"/>
</dbReference>
<dbReference type="EMBL" id="BGPR01004863">
    <property type="protein sequence ID" value="GBN04202.1"/>
    <property type="molecule type" value="Genomic_DNA"/>
</dbReference>
<evidence type="ECO:0000259" key="1">
    <source>
        <dbReference type="Pfam" id="PF25597"/>
    </source>
</evidence>
<organism evidence="2 3">
    <name type="scientific">Araneus ventricosus</name>
    <name type="common">Orbweaver spider</name>
    <name type="synonym">Epeira ventricosa</name>
    <dbReference type="NCBI Taxonomy" id="182803"/>
    <lineage>
        <taxon>Eukaryota</taxon>
        <taxon>Metazoa</taxon>
        <taxon>Ecdysozoa</taxon>
        <taxon>Arthropoda</taxon>
        <taxon>Chelicerata</taxon>
        <taxon>Arachnida</taxon>
        <taxon>Araneae</taxon>
        <taxon>Araneomorphae</taxon>
        <taxon>Entelegynae</taxon>
        <taxon>Araneoidea</taxon>
        <taxon>Araneidae</taxon>
        <taxon>Araneus</taxon>
    </lineage>
</organism>
<evidence type="ECO:0000313" key="3">
    <source>
        <dbReference type="Proteomes" id="UP000499080"/>
    </source>
</evidence>
<dbReference type="Proteomes" id="UP000499080">
    <property type="component" value="Unassembled WGS sequence"/>
</dbReference>
<sequence length="152" mass="17520">MLKDSGLGNGFWIEALMCFTYVWNRVCHKHQKKTPFELFGGRKPSVKHFKIFGTTVYAGFPRQTRNKLQMCSKEGIMAGYALQTRGYRIWIASERRVVETINVTFDQNEVCSGAVLNPKSKNLDYYPSYSETGSEVDYEISNHDSSDEVKRR</sequence>
<comment type="caution">
    <text evidence="2">The sequence shown here is derived from an EMBL/GenBank/DDBJ whole genome shotgun (WGS) entry which is preliminary data.</text>
</comment>
<gene>
    <name evidence="2" type="ORF">AVEN_188669_1</name>
</gene>
<accession>A0A4Y2KPU3</accession>
<evidence type="ECO:0000313" key="2">
    <source>
        <dbReference type="EMBL" id="GBN04202.1"/>
    </source>
</evidence>
<name>A0A4Y2KPU3_ARAVE</name>
<proteinExistence type="predicted"/>
<dbReference type="PANTHER" id="PTHR42648:SF24">
    <property type="entry name" value="INTEGRASE CATALYTIC DOMAIN-CONTAINING PROTEIN"/>
    <property type="match status" value="1"/>
</dbReference>
<protein>
    <recommendedName>
        <fullName evidence="1">Retroviral polymerase SH3-like domain-containing protein</fullName>
    </recommendedName>
</protein>
<dbReference type="PANTHER" id="PTHR42648">
    <property type="entry name" value="TRANSPOSASE, PUTATIVE-RELATED"/>
    <property type="match status" value="1"/>
</dbReference>
<reference evidence="2 3" key="1">
    <citation type="journal article" date="2019" name="Sci. Rep.">
        <title>Orb-weaving spider Araneus ventricosus genome elucidates the spidroin gene catalogue.</title>
        <authorList>
            <person name="Kono N."/>
            <person name="Nakamura H."/>
            <person name="Ohtoshi R."/>
            <person name="Moran D.A.P."/>
            <person name="Shinohara A."/>
            <person name="Yoshida Y."/>
            <person name="Fujiwara M."/>
            <person name="Mori M."/>
            <person name="Tomita M."/>
            <person name="Arakawa K."/>
        </authorList>
    </citation>
    <scope>NUCLEOTIDE SEQUENCE [LARGE SCALE GENOMIC DNA]</scope>
</reference>
<dbReference type="InterPro" id="IPR057670">
    <property type="entry name" value="SH3_retrovirus"/>
</dbReference>
<keyword evidence="3" id="KW-1185">Reference proteome</keyword>
<dbReference type="AlphaFoldDB" id="A0A4Y2KPU3"/>
<dbReference type="OrthoDB" id="8039805at2759"/>